<evidence type="ECO:0000313" key="1">
    <source>
        <dbReference type="EMBL" id="GAA47656.1"/>
    </source>
</evidence>
<keyword evidence="2" id="KW-1185">Reference proteome</keyword>
<dbReference type="AlphaFoldDB" id="G7Y3X0"/>
<reference evidence="1" key="1">
    <citation type="journal article" date="2011" name="Genome Biol.">
        <title>The draft genome of the carcinogenic human liver fluke Clonorchis sinensis.</title>
        <authorList>
            <person name="Wang X."/>
            <person name="Chen W."/>
            <person name="Huang Y."/>
            <person name="Sun J."/>
            <person name="Men J."/>
            <person name="Liu H."/>
            <person name="Luo F."/>
            <person name="Guo L."/>
            <person name="Lv X."/>
            <person name="Deng C."/>
            <person name="Zhou C."/>
            <person name="Fan Y."/>
            <person name="Li X."/>
            <person name="Huang L."/>
            <person name="Hu Y."/>
            <person name="Liang C."/>
            <person name="Hu X."/>
            <person name="Xu J."/>
            <person name="Yu X."/>
        </authorList>
    </citation>
    <scope>NUCLEOTIDE SEQUENCE [LARGE SCALE GENOMIC DNA]</scope>
    <source>
        <strain evidence="1">Henan</strain>
    </source>
</reference>
<name>G7Y3X0_CLOSI</name>
<dbReference type="Proteomes" id="UP000008909">
    <property type="component" value="Unassembled WGS sequence"/>
</dbReference>
<reference key="2">
    <citation type="submission" date="2011-10" db="EMBL/GenBank/DDBJ databases">
        <title>The genome and transcriptome sequence of Clonorchis sinensis provide insights into the carcinogenic liver fluke.</title>
        <authorList>
            <person name="Wang X."/>
            <person name="Huang Y."/>
            <person name="Chen W."/>
            <person name="Liu H."/>
            <person name="Guo L."/>
            <person name="Chen Y."/>
            <person name="Luo F."/>
            <person name="Zhou W."/>
            <person name="Sun J."/>
            <person name="Mao Q."/>
            <person name="Liang P."/>
            <person name="Zhou C."/>
            <person name="Tian Y."/>
            <person name="Men J."/>
            <person name="Lv X."/>
            <person name="Huang L."/>
            <person name="Zhou J."/>
            <person name="Hu Y."/>
            <person name="Li R."/>
            <person name="Zhang F."/>
            <person name="Lei H."/>
            <person name="Li X."/>
            <person name="Hu X."/>
            <person name="Liang C."/>
            <person name="Xu J."/>
            <person name="Wu Z."/>
            <person name="Yu X."/>
        </authorList>
    </citation>
    <scope>NUCLEOTIDE SEQUENCE</scope>
    <source>
        <strain>Henan</strain>
    </source>
</reference>
<evidence type="ECO:0000313" key="2">
    <source>
        <dbReference type="Proteomes" id="UP000008909"/>
    </source>
</evidence>
<accession>G7Y3X0</accession>
<organism evidence="1 2">
    <name type="scientific">Clonorchis sinensis</name>
    <name type="common">Chinese liver fluke</name>
    <dbReference type="NCBI Taxonomy" id="79923"/>
    <lineage>
        <taxon>Eukaryota</taxon>
        <taxon>Metazoa</taxon>
        <taxon>Spiralia</taxon>
        <taxon>Lophotrochozoa</taxon>
        <taxon>Platyhelminthes</taxon>
        <taxon>Trematoda</taxon>
        <taxon>Digenea</taxon>
        <taxon>Opisthorchiida</taxon>
        <taxon>Opisthorchiata</taxon>
        <taxon>Opisthorchiidae</taxon>
        <taxon>Clonorchis</taxon>
    </lineage>
</organism>
<sequence>MDIQNPGDLLKEATDLAKDIGPEQAYQLVTVYMDKLEFRITPVYSLAASLCETLAKLFAVLDKDRYEHYITKGYRYSKAEMGRTSAVNSLDIARCYAKMNKGAQAKKYLDECLASVDEGREIEQKGIDKILMALNCHTTKMSLPKSKGEQLFATTIMSLSCQNKRRWVNYCLPSYANLATSITGILLSCSDKLIRFMQHLQLTNQIKMLSAKDGKGCWSCDSNPEPGDLVLCSRLDTDRWLFSELGNLIVNRPSSVTVISVDKRDVSVVVRWVPFIPIKRMTNEIRDYTAVYGLQLGRRVVVGSHSIDVYLNVDICYSVMDFPELPQQTYFRSSHRPFVACGIDGKFSNQYMDLF</sequence>
<dbReference type="EMBL" id="DF142847">
    <property type="protein sequence ID" value="GAA47656.1"/>
    <property type="molecule type" value="Genomic_DNA"/>
</dbReference>
<proteinExistence type="predicted"/>
<gene>
    <name evidence="1" type="ORF">CLF_100637</name>
</gene>
<protein>
    <submittedName>
        <fullName evidence="1">Uncharacterized protein</fullName>
    </submittedName>
</protein>